<dbReference type="Gene3D" id="3.80.10.10">
    <property type="entry name" value="Ribonuclease Inhibitor"/>
    <property type="match status" value="2"/>
</dbReference>
<evidence type="ECO:0000256" key="16">
    <source>
        <dbReference type="ARBA" id="ARBA00023180"/>
    </source>
</evidence>
<dbReference type="AlphaFoldDB" id="A0A7J7E2K5"/>
<evidence type="ECO:0000256" key="3">
    <source>
        <dbReference type="ARBA" id="ARBA00022527"/>
    </source>
</evidence>
<evidence type="ECO:0000256" key="17">
    <source>
        <dbReference type="ARBA" id="ARBA00047899"/>
    </source>
</evidence>
<dbReference type="EC" id="2.7.11.1" evidence="2"/>
<dbReference type="GO" id="GO:0004674">
    <property type="term" value="F:protein serine/threonine kinase activity"/>
    <property type="evidence" value="ECO:0007669"/>
    <property type="project" value="UniProtKB-KW"/>
</dbReference>
<evidence type="ECO:0000256" key="7">
    <source>
        <dbReference type="ARBA" id="ARBA00022692"/>
    </source>
</evidence>
<evidence type="ECO:0000256" key="14">
    <source>
        <dbReference type="ARBA" id="ARBA00023136"/>
    </source>
</evidence>
<dbReference type="PROSITE" id="PS51450">
    <property type="entry name" value="LRR"/>
    <property type="match status" value="1"/>
</dbReference>
<keyword evidence="15 23" id="KW-0675">Receptor</keyword>
<dbReference type="InterPro" id="IPR011009">
    <property type="entry name" value="Kinase-like_dom_sf"/>
</dbReference>
<dbReference type="Proteomes" id="UP000593562">
    <property type="component" value="Unassembled WGS sequence"/>
</dbReference>
<dbReference type="PANTHER" id="PTHR48007">
    <property type="entry name" value="LEUCINE-RICH REPEAT RECEPTOR-LIKE PROTEIN KINASE PXC1"/>
    <property type="match status" value="1"/>
</dbReference>
<keyword evidence="3" id="KW-0723">Serine/threonine-protein kinase</keyword>
<keyword evidence="12" id="KW-0067">ATP-binding</keyword>
<keyword evidence="24" id="KW-1185">Reference proteome</keyword>
<dbReference type="Gene3D" id="1.10.510.10">
    <property type="entry name" value="Transferase(Phosphotransferase) domain 1"/>
    <property type="match status" value="1"/>
</dbReference>
<accession>A0A7J7E2K5</accession>
<feature type="transmembrane region" description="Helical" evidence="20">
    <location>
        <begin position="334"/>
        <end position="356"/>
    </location>
</feature>
<evidence type="ECO:0000256" key="12">
    <source>
        <dbReference type="ARBA" id="ARBA00022840"/>
    </source>
</evidence>
<evidence type="ECO:0000256" key="10">
    <source>
        <dbReference type="ARBA" id="ARBA00022741"/>
    </source>
</evidence>
<dbReference type="InterPro" id="IPR046959">
    <property type="entry name" value="PRK1-6/SRF4-like"/>
</dbReference>
<feature type="signal peptide" evidence="21">
    <location>
        <begin position="1"/>
        <end position="29"/>
    </location>
</feature>
<dbReference type="PANTHER" id="PTHR48007:SF47">
    <property type="entry name" value="PROTEIN KINASE DOMAIN-CONTAINING PROTEIN"/>
    <property type="match status" value="1"/>
</dbReference>
<evidence type="ECO:0000256" key="19">
    <source>
        <dbReference type="SAM" id="MobiDB-lite"/>
    </source>
</evidence>
<dbReference type="FunFam" id="1.10.510.10:FF:001023">
    <property type="entry name" value="Os07g0541700 protein"/>
    <property type="match status" value="1"/>
</dbReference>
<dbReference type="PROSITE" id="PS50011">
    <property type="entry name" value="PROTEIN_KINASE_DOM"/>
    <property type="match status" value="1"/>
</dbReference>
<keyword evidence="7 20" id="KW-0812">Transmembrane</keyword>
<dbReference type="InterPro" id="IPR001611">
    <property type="entry name" value="Leu-rich_rpt"/>
</dbReference>
<dbReference type="Pfam" id="PF08263">
    <property type="entry name" value="LRRNT_2"/>
    <property type="match status" value="1"/>
</dbReference>
<keyword evidence="14 20" id="KW-0472">Membrane</keyword>
<feature type="region of interest" description="Disordered" evidence="19">
    <location>
        <begin position="401"/>
        <end position="440"/>
    </location>
</feature>
<keyword evidence="5" id="KW-0433">Leucine-rich repeat</keyword>
<feature type="region of interest" description="Disordered" evidence="19">
    <location>
        <begin position="623"/>
        <end position="654"/>
    </location>
</feature>
<protein>
    <recommendedName>
        <fullName evidence="2">non-specific serine/threonine protein kinase</fullName>
        <ecNumber evidence="2">2.7.11.1</ecNumber>
    </recommendedName>
</protein>
<comment type="catalytic activity">
    <reaction evidence="17">
        <text>L-threonyl-[protein] + ATP = O-phospho-L-threonyl-[protein] + ADP + H(+)</text>
        <dbReference type="Rhea" id="RHEA:46608"/>
        <dbReference type="Rhea" id="RHEA-COMP:11060"/>
        <dbReference type="Rhea" id="RHEA-COMP:11605"/>
        <dbReference type="ChEBI" id="CHEBI:15378"/>
        <dbReference type="ChEBI" id="CHEBI:30013"/>
        <dbReference type="ChEBI" id="CHEBI:30616"/>
        <dbReference type="ChEBI" id="CHEBI:61977"/>
        <dbReference type="ChEBI" id="CHEBI:456216"/>
        <dbReference type="EC" id="2.7.11.1"/>
    </reaction>
</comment>
<gene>
    <name evidence="23" type="ORF">HS088_TW01G00788</name>
</gene>
<evidence type="ECO:0000256" key="1">
    <source>
        <dbReference type="ARBA" id="ARBA00004479"/>
    </source>
</evidence>
<keyword evidence="4" id="KW-0597">Phosphoprotein</keyword>
<dbReference type="Pfam" id="PF00560">
    <property type="entry name" value="LRR_1"/>
    <property type="match status" value="4"/>
</dbReference>
<dbReference type="InParanoid" id="A0A7J7E2K5"/>
<evidence type="ECO:0000256" key="21">
    <source>
        <dbReference type="SAM" id="SignalP"/>
    </source>
</evidence>
<feature type="compositionally biased region" description="Polar residues" evidence="19">
    <location>
        <begin position="313"/>
        <end position="323"/>
    </location>
</feature>
<comment type="caution">
    <text evidence="23">The sequence shown here is derived from an EMBL/GenBank/DDBJ whole genome shotgun (WGS) entry which is preliminary data.</text>
</comment>
<organism evidence="23 24">
    <name type="scientific">Tripterygium wilfordii</name>
    <name type="common">Thunder God vine</name>
    <dbReference type="NCBI Taxonomy" id="458696"/>
    <lineage>
        <taxon>Eukaryota</taxon>
        <taxon>Viridiplantae</taxon>
        <taxon>Streptophyta</taxon>
        <taxon>Embryophyta</taxon>
        <taxon>Tracheophyta</taxon>
        <taxon>Spermatophyta</taxon>
        <taxon>Magnoliopsida</taxon>
        <taxon>eudicotyledons</taxon>
        <taxon>Gunneridae</taxon>
        <taxon>Pentapetalae</taxon>
        <taxon>rosids</taxon>
        <taxon>fabids</taxon>
        <taxon>Celastrales</taxon>
        <taxon>Celastraceae</taxon>
        <taxon>Tripterygium</taxon>
    </lineage>
</organism>
<dbReference type="SUPFAM" id="SSF52058">
    <property type="entry name" value="L domain-like"/>
    <property type="match status" value="1"/>
</dbReference>
<keyword evidence="9" id="KW-0677">Repeat</keyword>
<keyword evidence="16" id="KW-0325">Glycoprotein</keyword>
<feature type="chain" id="PRO_5029658508" description="non-specific serine/threonine protein kinase" evidence="21">
    <location>
        <begin position="30"/>
        <end position="770"/>
    </location>
</feature>
<dbReference type="SUPFAM" id="SSF56112">
    <property type="entry name" value="Protein kinase-like (PK-like)"/>
    <property type="match status" value="1"/>
</dbReference>
<evidence type="ECO:0000256" key="18">
    <source>
        <dbReference type="ARBA" id="ARBA00048679"/>
    </source>
</evidence>
<keyword evidence="8 21" id="KW-0732">Signal</keyword>
<keyword evidence="11 23" id="KW-0418">Kinase</keyword>
<sequence length="770" mass="84168">MRSQSVNNLYLWWRVGFLFCLVFVERCRGLNMDGVLLLSFKYSIIEDPTRVLETWNYDNDTPCSWKGVSCGSPGESNTNSRVIGLNLPSSQLLGSIPADFGMIEHLQNLDLSNNSINGSLPFLLFNATELRFLDLSNNLISGDLPETVGRLQNLQLLNLSDNALAGKLPATLTTVSNLTVVSLKNNYFSGDLPSRFSSVQVLDLSSNLINGSLPPDFGGPSLRYLNVSYNKLSGNIPPQFAEKIPGNATVDLSSNNLTGEIPESSVFMNQETKSFSGNLDLCGPPTKKPCAIPSTPSAPPTSPPAFAAIPKTVDSNTSGNSTGSHKKGLRPLTIVGIVIGDLVGISILALIFCYVYHVKKRKKAEGTIKKEAITAKDDSWSTSSSESKVFTRWSCLRKRADDEKESDTSSSDSEDNHHQNGPNRVESQRPQDLEQNKKGTLVTVDGEKELELETLLRASAYILGATGSSIMYKAVLEDGTSLAVRRIGENSVDRFRDFETQVRVIAKLVHTNLVHIRGFFWGVDEKLIIYDFVPSGSLANARHKKVGSSPCHLPWETRLKIAKGVARGLAFLHEKKHVHGNLKPSNILLESDMEPKIGDFGLEKLVAGDSSYKAGGSSRIFGSKRSTASRDSFQDFPMGPSPSPSPSSMGFASPYQAPESLRNLKPNPKWDVYSFGVILLELLTGKVTVVDEMGHMNGLVVEDKNRALRMADPAIRAELEGKEEFLLGCFKLGYGCASPIPQKRPTMKEAIQILDKIPSSTSSSQFYGHL</sequence>
<evidence type="ECO:0000256" key="4">
    <source>
        <dbReference type="ARBA" id="ARBA00022553"/>
    </source>
</evidence>
<proteinExistence type="predicted"/>
<dbReference type="OrthoDB" id="346907at2759"/>
<feature type="domain" description="Protein kinase" evidence="22">
    <location>
        <begin position="457"/>
        <end position="767"/>
    </location>
</feature>
<dbReference type="FunFam" id="3.80.10.10:FF:000101">
    <property type="entry name" value="LRR receptor-like serine/threonine-protein kinase ERECTA"/>
    <property type="match status" value="1"/>
</dbReference>
<evidence type="ECO:0000256" key="13">
    <source>
        <dbReference type="ARBA" id="ARBA00022989"/>
    </source>
</evidence>
<comment type="subcellular location">
    <subcellularLocation>
        <location evidence="1">Membrane</location>
        <topology evidence="1">Single-pass type I membrane protein</topology>
    </subcellularLocation>
</comment>
<evidence type="ECO:0000256" key="2">
    <source>
        <dbReference type="ARBA" id="ARBA00012513"/>
    </source>
</evidence>
<keyword evidence="6" id="KW-0808">Transferase</keyword>
<dbReference type="FunCoup" id="A0A7J7E2K5">
    <property type="interactions" value="797"/>
</dbReference>
<evidence type="ECO:0000256" key="5">
    <source>
        <dbReference type="ARBA" id="ARBA00022614"/>
    </source>
</evidence>
<keyword evidence="10" id="KW-0547">Nucleotide-binding</keyword>
<dbReference type="InterPro" id="IPR013210">
    <property type="entry name" value="LRR_N_plant-typ"/>
</dbReference>
<dbReference type="InterPro" id="IPR032675">
    <property type="entry name" value="LRR_dom_sf"/>
</dbReference>
<dbReference type="PRINTS" id="PR00019">
    <property type="entry name" value="LEURICHRPT"/>
</dbReference>
<comment type="catalytic activity">
    <reaction evidence="18">
        <text>L-seryl-[protein] + ATP = O-phospho-L-seryl-[protein] + ADP + H(+)</text>
        <dbReference type="Rhea" id="RHEA:17989"/>
        <dbReference type="Rhea" id="RHEA-COMP:9863"/>
        <dbReference type="Rhea" id="RHEA-COMP:11604"/>
        <dbReference type="ChEBI" id="CHEBI:15378"/>
        <dbReference type="ChEBI" id="CHEBI:29999"/>
        <dbReference type="ChEBI" id="CHEBI:30616"/>
        <dbReference type="ChEBI" id="CHEBI:83421"/>
        <dbReference type="ChEBI" id="CHEBI:456216"/>
        <dbReference type="EC" id="2.7.11.1"/>
    </reaction>
</comment>
<evidence type="ECO:0000256" key="9">
    <source>
        <dbReference type="ARBA" id="ARBA00022737"/>
    </source>
</evidence>
<feature type="compositionally biased region" description="Basic and acidic residues" evidence="19">
    <location>
        <begin position="426"/>
        <end position="437"/>
    </location>
</feature>
<dbReference type="EMBL" id="JAAARO010000001">
    <property type="protein sequence ID" value="KAF5752870.1"/>
    <property type="molecule type" value="Genomic_DNA"/>
</dbReference>
<dbReference type="Pfam" id="PF00069">
    <property type="entry name" value="Pkinase"/>
    <property type="match status" value="1"/>
</dbReference>
<name>A0A7J7E2K5_TRIWF</name>
<evidence type="ECO:0000313" key="23">
    <source>
        <dbReference type="EMBL" id="KAF5752870.1"/>
    </source>
</evidence>
<dbReference type="GO" id="GO:0016020">
    <property type="term" value="C:membrane"/>
    <property type="evidence" value="ECO:0007669"/>
    <property type="project" value="UniProtKB-SubCell"/>
</dbReference>
<evidence type="ECO:0000256" key="20">
    <source>
        <dbReference type="SAM" id="Phobius"/>
    </source>
</evidence>
<dbReference type="Gene3D" id="3.30.200.20">
    <property type="entry name" value="Phosphorylase Kinase, domain 1"/>
    <property type="match status" value="1"/>
</dbReference>
<dbReference type="FunFam" id="3.80.10.10:FF:000722">
    <property type="entry name" value="Leucine-rich repeat receptor-like protein kinase"/>
    <property type="match status" value="1"/>
</dbReference>
<feature type="region of interest" description="Disordered" evidence="19">
    <location>
        <begin position="292"/>
        <end position="327"/>
    </location>
</feature>
<keyword evidence="13 20" id="KW-1133">Transmembrane helix</keyword>
<reference evidence="23 24" key="1">
    <citation type="journal article" date="2020" name="Nat. Commun.">
        <title>Genome of Tripterygium wilfordii and identification of cytochrome P450 involved in triptolide biosynthesis.</title>
        <authorList>
            <person name="Tu L."/>
            <person name="Su P."/>
            <person name="Zhang Z."/>
            <person name="Gao L."/>
            <person name="Wang J."/>
            <person name="Hu T."/>
            <person name="Zhou J."/>
            <person name="Zhang Y."/>
            <person name="Zhao Y."/>
            <person name="Liu Y."/>
            <person name="Song Y."/>
            <person name="Tong Y."/>
            <person name="Lu Y."/>
            <person name="Yang J."/>
            <person name="Xu C."/>
            <person name="Jia M."/>
            <person name="Peters R.J."/>
            <person name="Huang L."/>
            <person name="Gao W."/>
        </authorList>
    </citation>
    <scope>NUCLEOTIDE SEQUENCE [LARGE SCALE GENOMIC DNA]</scope>
    <source>
        <strain evidence="24">cv. XIE 37</strain>
        <tissue evidence="23">Leaf</tissue>
    </source>
</reference>
<evidence type="ECO:0000256" key="11">
    <source>
        <dbReference type="ARBA" id="ARBA00022777"/>
    </source>
</evidence>
<evidence type="ECO:0000259" key="22">
    <source>
        <dbReference type="PROSITE" id="PS50011"/>
    </source>
</evidence>
<evidence type="ECO:0000256" key="6">
    <source>
        <dbReference type="ARBA" id="ARBA00022679"/>
    </source>
</evidence>
<evidence type="ECO:0000256" key="8">
    <source>
        <dbReference type="ARBA" id="ARBA00022729"/>
    </source>
</evidence>
<evidence type="ECO:0000313" key="24">
    <source>
        <dbReference type="Proteomes" id="UP000593562"/>
    </source>
</evidence>
<dbReference type="GO" id="GO:0005524">
    <property type="term" value="F:ATP binding"/>
    <property type="evidence" value="ECO:0007669"/>
    <property type="project" value="UniProtKB-KW"/>
</dbReference>
<evidence type="ECO:0000256" key="15">
    <source>
        <dbReference type="ARBA" id="ARBA00023170"/>
    </source>
</evidence>
<dbReference type="InterPro" id="IPR000719">
    <property type="entry name" value="Prot_kinase_dom"/>
</dbReference>